<dbReference type="InterPro" id="IPR006158">
    <property type="entry name" value="Cobalamin-bd"/>
</dbReference>
<evidence type="ECO:0000256" key="1">
    <source>
        <dbReference type="ARBA" id="ARBA00001922"/>
    </source>
</evidence>
<evidence type="ECO:0000313" key="7">
    <source>
        <dbReference type="EMBL" id="VFJ99343.1"/>
    </source>
</evidence>
<name>A0A450V3I3_9GAMM</name>
<proteinExistence type="predicted"/>
<dbReference type="PROSITE" id="PS51332">
    <property type="entry name" value="B12_BINDING"/>
    <property type="match status" value="1"/>
</dbReference>
<dbReference type="GO" id="GO:0004494">
    <property type="term" value="F:methylmalonyl-CoA mutase activity"/>
    <property type="evidence" value="ECO:0007669"/>
    <property type="project" value="TreeGrafter"/>
</dbReference>
<evidence type="ECO:0000256" key="4">
    <source>
        <dbReference type="ARBA" id="ARBA00023235"/>
    </source>
</evidence>
<comment type="cofactor">
    <cofactor evidence="1">
        <name>adenosylcob(III)alamin</name>
        <dbReference type="ChEBI" id="CHEBI:18408"/>
    </cofactor>
</comment>
<keyword evidence="3" id="KW-0479">Metal-binding</keyword>
<accession>A0A450V3I3</accession>
<dbReference type="AlphaFoldDB" id="A0A450V3I3"/>
<keyword evidence="5" id="KW-0170">Cobalt</keyword>
<dbReference type="Gene3D" id="3.40.50.280">
    <property type="entry name" value="Cobalamin-binding domain"/>
    <property type="match status" value="1"/>
</dbReference>
<reference evidence="7" key="1">
    <citation type="submission" date="2019-02" db="EMBL/GenBank/DDBJ databases">
        <authorList>
            <person name="Gruber-Vodicka R. H."/>
            <person name="Seah K. B. B."/>
        </authorList>
    </citation>
    <scope>NUCLEOTIDE SEQUENCE</scope>
    <source>
        <strain evidence="7">BECK_M6</strain>
    </source>
</reference>
<dbReference type="GO" id="GO:0031419">
    <property type="term" value="F:cobalamin binding"/>
    <property type="evidence" value="ECO:0007669"/>
    <property type="project" value="UniProtKB-KW"/>
</dbReference>
<feature type="domain" description="B12-binding" evidence="6">
    <location>
        <begin position="12"/>
        <end position="93"/>
    </location>
</feature>
<gene>
    <name evidence="7" type="ORF">BECKLFY1418A_GA0070994_109714</name>
</gene>
<evidence type="ECO:0000256" key="5">
    <source>
        <dbReference type="ARBA" id="ARBA00023285"/>
    </source>
</evidence>
<dbReference type="EMBL" id="CAADFH010000097">
    <property type="protein sequence ID" value="VFJ99343.1"/>
    <property type="molecule type" value="Genomic_DNA"/>
</dbReference>
<dbReference type="NCBIfam" id="TIGR00640">
    <property type="entry name" value="acid_CoA_mut_C"/>
    <property type="match status" value="1"/>
</dbReference>
<dbReference type="SUPFAM" id="SSF52242">
    <property type="entry name" value="Cobalamin (vitamin B12)-binding domain"/>
    <property type="match status" value="1"/>
</dbReference>
<sequence length="131" mass="14695">MIEKFEEREGRHPRIMVTRSGQINQNGNGHDRSTKVVATAFADLGFDVDIGALFQTPGEVAKQAVENDAHIIGMSLIPRPRATLLPELVKELKGLVWIARTSWWWSAASFPPKTTISCMRMGLRPPSDRKR</sequence>
<dbReference type="InterPro" id="IPR006159">
    <property type="entry name" value="Acid_CoA_mut_C"/>
</dbReference>
<dbReference type="PANTHER" id="PTHR48101">
    <property type="entry name" value="METHYLMALONYL-COA MUTASE, MITOCHONDRIAL-RELATED"/>
    <property type="match status" value="1"/>
</dbReference>
<evidence type="ECO:0000256" key="2">
    <source>
        <dbReference type="ARBA" id="ARBA00022628"/>
    </source>
</evidence>
<dbReference type="Pfam" id="PF02310">
    <property type="entry name" value="B12-binding"/>
    <property type="match status" value="1"/>
</dbReference>
<dbReference type="InterPro" id="IPR036724">
    <property type="entry name" value="Cobalamin-bd_sf"/>
</dbReference>
<organism evidence="7">
    <name type="scientific">Candidatus Kentrum sp. LFY</name>
    <dbReference type="NCBI Taxonomy" id="2126342"/>
    <lineage>
        <taxon>Bacteria</taxon>
        <taxon>Pseudomonadati</taxon>
        <taxon>Pseudomonadota</taxon>
        <taxon>Gammaproteobacteria</taxon>
        <taxon>Candidatus Kentrum</taxon>
    </lineage>
</organism>
<evidence type="ECO:0000256" key="3">
    <source>
        <dbReference type="ARBA" id="ARBA00022723"/>
    </source>
</evidence>
<dbReference type="GO" id="GO:0019678">
    <property type="term" value="P:propionate metabolic process, methylmalonyl pathway"/>
    <property type="evidence" value="ECO:0007669"/>
    <property type="project" value="TreeGrafter"/>
</dbReference>
<dbReference type="GO" id="GO:0046872">
    <property type="term" value="F:metal ion binding"/>
    <property type="evidence" value="ECO:0007669"/>
    <property type="project" value="UniProtKB-KW"/>
</dbReference>
<keyword evidence="4" id="KW-0413">Isomerase</keyword>
<dbReference type="GO" id="GO:0005737">
    <property type="term" value="C:cytoplasm"/>
    <property type="evidence" value="ECO:0007669"/>
    <property type="project" value="TreeGrafter"/>
</dbReference>
<keyword evidence="2" id="KW-0846">Cobalamin</keyword>
<dbReference type="PANTHER" id="PTHR48101:SF4">
    <property type="entry name" value="METHYLMALONYL-COA MUTASE, MITOCHONDRIAL"/>
    <property type="match status" value="1"/>
</dbReference>
<protein>
    <submittedName>
        <fullName evidence="7">Methylmalonyl-CoA mutase C-terminal domain-containing protein</fullName>
    </submittedName>
</protein>
<evidence type="ECO:0000259" key="6">
    <source>
        <dbReference type="PROSITE" id="PS51332"/>
    </source>
</evidence>